<evidence type="ECO:0000256" key="3">
    <source>
        <dbReference type="ARBA" id="ARBA00022989"/>
    </source>
</evidence>
<dbReference type="EMBL" id="JACHJQ010000004">
    <property type="protein sequence ID" value="MBB4907761.1"/>
    <property type="molecule type" value="Genomic_DNA"/>
</dbReference>
<name>A0A7W7Q634_9PSEU</name>
<evidence type="ECO:0000256" key="4">
    <source>
        <dbReference type="ARBA" id="ARBA00023136"/>
    </source>
</evidence>
<dbReference type="GO" id="GO:0016020">
    <property type="term" value="C:membrane"/>
    <property type="evidence" value="ECO:0007669"/>
    <property type="project" value="UniProtKB-SubCell"/>
</dbReference>
<evidence type="ECO:0000256" key="2">
    <source>
        <dbReference type="ARBA" id="ARBA00022692"/>
    </source>
</evidence>
<dbReference type="Pfam" id="PF07681">
    <property type="entry name" value="DoxX"/>
    <property type="match status" value="1"/>
</dbReference>
<organism evidence="6 7">
    <name type="scientific">Actinophytocola algeriensis</name>
    <dbReference type="NCBI Taxonomy" id="1768010"/>
    <lineage>
        <taxon>Bacteria</taxon>
        <taxon>Bacillati</taxon>
        <taxon>Actinomycetota</taxon>
        <taxon>Actinomycetes</taxon>
        <taxon>Pseudonocardiales</taxon>
        <taxon>Pseudonocardiaceae</taxon>
    </lineage>
</organism>
<dbReference type="RefSeq" id="WP_192772880.1">
    <property type="nucleotide sequence ID" value="NZ_JACHJQ010000004.1"/>
</dbReference>
<feature type="transmembrane region" description="Helical" evidence="5">
    <location>
        <begin position="130"/>
        <end position="148"/>
    </location>
</feature>
<dbReference type="Proteomes" id="UP000520767">
    <property type="component" value="Unassembled WGS sequence"/>
</dbReference>
<comment type="subcellular location">
    <subcellularLocation>
        <location evidence="1">Membrane</location>
        <topology evidence="1">Multi-pass membrane protein</topology>
    </subcellularLocation>
</comment>
<dbReference type="AlphaFoldDB" id="A0A7W7Q634"/>
<dbReference type="InterPro" id="IPR032808">
    <property type="entry name" value="DoxX"/>
</dbReference>
<proteinExistence type="predicted"/>
<evidence type="ECO:0000313" key="7">
    <source>
        <dbReference type="Proteomes" id="UP000520767"/>
    </source>
</evidence>
<evidence type="ECO:0000256" key="5">
    <source>
        <dbReference type="SAM" id="Phobius"/>
    </source>
</evidence>
<comment type="caution">
    <text evidence="6">The sequence shown here is derived from an EMBL/GenBank/DDBJ whole genome shotgun (WGS) entry which is preliminary data.</text>
</comment>
<protein>
    <submittedName>
        <fullName evidence="6">Putative membrane protein YkgB</fullName>
    </submittedName>
</protein>
<evidence type="ECO:0000313" key="6">
    <source>
        <dbReference type="EMBL" id="MBB4907761.1"/>
    </source>
</evidence>
<keyword evidence="4 5" id="KW-0472">Membrane</keyword>
<reference evidence="6 7" key="1">
    <citation type="submission" date="2020-08" db="EMBL/GenBank/DDBJ databases">
        <title>Genomic Encyclopedia of Type Strains, Phase III (KMG-III): the genomes of soil and plant-associated and newly described type strains.</title>
        <authorList>
            <person name="Whitman W."/>
        </authorList>
    </citation>
    <scope>NUCLEOTIDE SEQUENCE [LARGE SCALE GENOMIC DNA]</scope>
    <source>
        <strain evidence="6 7">CECT 8960</strain>
    </source>
</reference>
<feature type="transmembrane region" description="Helical" evidence="5">
    <location>
        <begin position="103"/>
        <end position="123"/>
    </location>
</feature>
<gene>
    <name evidence="6" type="ORF">FHR82_004003</name>
</gene>
<feature type="transmembrane region" description="Helical" evidence="5">
    <location>
        <begin position="168"/>
        <end position="184"/>
    </location>
</feature>
<feature type="transmembrane region" description="Helical" evidence="5">
    <location>
        <begin position="64"/>
        <end position="83"/>
    </location>
</feature>
<keyword evidence="7" id="KW-1185">Reference proteome</keyword>
<accession>A0A7W7Q634</accession>
<evidence type="ECO:0000256" key="1">
    <source>
        <dbReference type="ARBA" id="ARBA00004141"/>
    </source>
</evidence>
<sequence>MAVQEPLAGGRGQPGEPDNICGVTEIRGKPQMTTTQHVLVEPKERSGTRAEEFLNRVARRYGATALRVTLAITFLWFGALKVTNDTPVGDFVARTVDWIPGVSGGWFVPFLGLVEIALGVALLFGRGLRVVLPLLFAHLAGTFLALVTQPDVTFQGGNPLMLTTEGEFVIKNLILLSAVLVLYGRRRA</sequence>
<keyword evidence="3 5" id="KW-1133">Transmembrane helix</keyword>
<keyword evidence="2 5" id="KW-0812">Transmembrane</keyword>